<evidence type="ECO:0000313" key="3">
    <source>
        <dbReference type="Proteomes" id="UP001281761"/>
    </source>
</evidence>
<dbReference type="Proteomes" id="UP001281761">
    <property type="component" value="Unassembled WGS sequence"/>
</dbReference>
<feature type="compositionally biased region" description="Polar residues" evidence="1">
    <location>
        <begin position="13"/>
        <end position="22"/>
    </location>
</feature>
<accession>A0ABQ9XCF4</accession>
<sequence>MAEEPDSLKTSDETLSNDSLESPWTPGFYEEPFLYFNENSELSFYHQSAIYNSLVALVKARHPFDKALQDRAARFLQNLGPKWNKQDSAQLVTELVPSSDGSCAGFVASIVTLLSSPHLTVVTAALSFVRETIMRASAEIRCRLVDFDLITKVLATVQPHTLPISGNETIFDNLLKIITLSLQLATPGSLRNLGITAADIFNLLEMIFQRVVLPSSQFVTFLISNRFILNGGLFDSFMNLLHTFLKIFPFHRPTLEYVLASPIAMAYSSCFSVVEYDRHFVTPFININDSLTEWKKEGPEVAQSGKRMMQALISEGFEDTLEQMMKHDIDGTYGLSVVQYCQSRGRNCLSRMTPTHFCGLSSDVGNALIAGADESTLGWPPIVQKWCALLGSSFSTRLSLIVTSSTVLSPNNSLHP</sequence>
<dbReference type="EMBL" id="JARBJD010000141">
    <property type="protein sequence ID" value="KAK2950197.1"/>
    <property type="molecule type" value="Genomic_DNA"/>
</dbReference>
<organism evidence="2 3">
    <name type="scientific">Blattamonas nauphoetae</name>
    <dbReference type="NCBI Taxonomy" id="2049346"/>
    <lineage>
        <taxon>Eukaryota</taxon>
        <taxon>Metamonada</taxon>
        <taxon>Preaxostyla</taxon>
        <taxon>Oxymonadida</taxon>
        <taxon>Blattamonas</taxon>
    </lineage>
</organism>
<evidence type="ECO:0000256" key="1">
    <source>
        <dbReference type="SAM" id="MobiDB-lite"/>
    </source>
</evidence>
<keyword evidence="3" id="KW-1185">Reference proteome</keyword>
<evidence type="ECO:0000313" key="2">
    <source>
        <dbReference type="EMBL" id="KAK2950197.1"/>
    </source>
</evidence>
<name>A0ABQ9XCF4_9EUKA</name>
<proteinExistence type="predicted"/>
<gene>
    <name evidence="2" type="ORF">BLNAU_14883</name>
</gene>
<feature type="region of interest" description="Disordered" evidence="1">
    <location>
        <begin position="1"/>
        <end position="23"/>
    </location>
</feature>
<feature type="compositionally biased region" description="Basic and acidic residues" evidence="1">
    <location>
        <begin position="1"/>
        <end position="12"/>
    </location>
</feature>
<comment type="caution">
    <text evidence="2">The sequence shown here is derived from an EMBL/GenBank/DDBJ whole genome shotgun (WGS) entry which is preliminary data.</text>
</comment>
<reference evidence="2 3" key="1">
    <citation type="journal article" date="2022" name="bioRxiv">
        <title>Genomics of Preaxostyla Flagellates Illuminates Evolutionary Transitions and the Path Towards Mitochondrial Loss.</title>
        <authorList>
            <person name="Novak L.V.F."/>
            <person name="Treitli S.C."/>
            <person name="Pyrih J."/>
            <person name="Halakuc P."/>
            <person name="Pipaliya S.V."/>
            <person name="Vacek V."/>
            <person name="Brzon O."/>
            <person name="Soukal P."/>
            <person name="Eme L."/>
            <person name="Dacks J.B."/>
            <person name="Karnkowska A."/>
            <person name="Elias M."/>
            <person name="Hampl V."/>
        </authorList>
    </citation>
    <scope>NUCLEOTIDE SEQUENCE [LARGE SCALE GENOMIC DNA]</scope>
    <source>
        <strain evidence="2">NAU3</strain>
        <tissue evidence="2">Gut</tissue>
    </source>
</reference>
<protein>
    <submittedName>
        <fullName evidence="2">Uncharacterized protein</fullName>
    </submittedName>
</protein>